<protein>
    <submittedName>
        <fullName evidence="3">Acyl carrier protein</fullName>
    </submittedName>
</protein>
<feature type="domain" description="Carrier" evidence="1">
    <location>
        <begin position="9"/>
        <end position="84"/>
    </location>
</feature>
<evidence type="ECO:0000313" key="3">
    <source>
        <dbReference type="EMBL" id="NVN30515.1"/>
    </source>
</evidence>
<keyword evidence="4" id="KW-1185">Reference proteome</keyword>
<evidence type="ECO:0000313" key="5">
    <source>
        <dbReference type="Proteomes" id="UP000565205"/>
    </source>
</evidence>
<gene>
    <name evidence="2" type="ORF">FHR90_001081</name>
    <name evidence="3" type="ORF">HUK83_09240</name>
</gene>
<evidence type="ECO:0000313" key="2">
    <source>
        <dbReference type="EMBL" id="MBB3173263.1"/>
    </source>
</evidence>
<reference evidence="2 4" key="2">
    <citation type="submission" date="2020-08" db="EMBL/GenBank/DDBJ databases">
        <title>Genomic Encyclopedia of Type Strains, Phase III (KMG-III): the genomes of soil and plant-associated and newly described type strains.</title>
        <authorList>
            <person name="Whitman W."/>
        </authorList>
    </citation>
    <scope>NUCLEOTIDE SEQUENCE [LARGE SCALE GENOMIC DNA]</scope>
    <source>
        <strain evidence="2 4">CECT 8088</strain>
    </source>
</reference>
<comment type="caution">
    <text evidence="3">The sequence shown here is derived from an EMBL/GenBank/DDBJ whole genome shotgun (WGS) entry which is preliminary data.</text>
</comment>
<organism evidence="3 5">
    <name type="scientific">Endobacter medicaginis</name>
    <dbReference type="NCBI Taxonomy" id="1181271"/>
    <lineage>
        <taxon>Bacteria</taxon>
        <taxon>Pseudomonadati</taxon>
        <taxon>Pseudomonadota</taxon>
        <taxon>Alphaproteobacteria</taxon>
        <taxon>Acetobacterales</taxon>
        <taxon>Acetobacteraceae</taxon>
        <taxon>Endobacter</taxon>
    </lineage>
</organism>
<sequence>MSDERLGRDAMLEQLRGLMAKVFGVAVERIGADTTPDEIPRWDSLNLLTVMIGIERRLGISVPPEALEGVRDVGGVADAILRHALNGAPA</sequence>
<dbReference type="RefSeq" id="WP_176624113.1">
    <property type="nucleotide sequence ID" value="NZ_JABXXQ010000166.1"/>
</dbReference>
<dbReference type="AlphaFoldDB" id="A0A850NT36"/>
<reference evidence="3 5" key="1">
    <citation type="submission" date="2020-06" db="EMBL/GenBank/DDBJ databases">
        <title>Description of novel acetic acid bacteria.</title>
        <authorList>
            <person name="Sombolestani A."/>
        </authorList>
    </citation>
    <scope>NUCLEOTIDE SEQUENCE [LARGE SCALE GENOMIC DNA]</scope>
    <source>
        <strain evidence="3 5">LMG 26838</strain>
    </source>
</reference>
<name>A0A850NT36_9PROT</name>
<evidence type="ECO:0000259" key="1">
    <source>
        <dbReference type="PROSITE" id="PS50075"/>
    </source>
</evidence>
<dbReference type="Gene3D" id="1.10.1200.10">
    <property type="entry name" value="ACP-like"/>
    <property type="match status" value="1"/>
</dbReference>
<dbReference type="Proteomes" id="UP000557688">
    <property type="component" value="Unassembled WGS sequence"/>
</dbReference>
<dbReference type="EMBL" id="JABXXQ010000166">
    <property type="protein sequence ID" value="NVN30515.1"/>
    <property type="molecule type" value="Genomic_DNA"/>
</dbReference>
<dbReference type="PROSITE" id="PS50075">
    <property type="entry name" value="CARRIER"/>
    <property type="match status" value="1"/>
</dbReference>
<proteinExistence type="predicted"/>
<dbReference type="EMBL" id="JACHXV010000003">
    <property type="protein sequence ID" value="MBB3173263.1"/>
    <property type="molecule type" value="Genomic_DNA"/>
</dbReference>
<accession>A0A850NT36</accession>
<dbReference type="Pfam" id="PF00550">
    <property type="entry name" value="PP-binding"/>
    <property type="match status" value="1"/>
</dbReference>
<evidence type="ECO:0000313" key="4">
    <source>
        <dbReference type="Proteomes" id="UP000557688"/>
    </source>
</evidence>
<dbReference type="InterPro" id="IPR009081">
    <property type="entry name" value="PP-bd_ACP"/>
</dbReference>
<dbReference type="Proteomes" id="UP000565205">
    <property type="component" value="Unassembled WGS sequence"/>
</dbReference>
<dbReference type="SUPFAM" id="SSF47336">
    <property type="entry name" value="ACP-like"/>
    <property type="match status" value="1"/>
</dbReference>
<dbReference type="InterPro" id="IPR036736">
    <property type="entry name" value="ACP-like_sf"/>
</dbReference>